<dbReference type="InterPro" id="IPR011032">
    <property type="entry name" value="GroES-like_sf"/>
</dbReference>
<dbReference type="SUPFAM" id="SSF51735">
    <property type="entry name" value="NAD(P)-binding Rossmann-fold domains"/>
    <property type="match status" value="1"/>
</dbReference>
<dbReference type="InterPro" id="IPR036291">
    <property type="entry name" value="NAD(P)-bd_dom_sf"/>
</dbReference>
<dbReference type="AlphaFoldDB" id="A0A1I0KNI3"/>
<feature type="domain" description="Enoyl reductase (ER)" evidence="1">
    <location>
        <begin position="10"/>
        <end position="325"/>
    </location>
</feature>
<reference evidence="2 3" key="1">
    <citation type="submission" date="2016-10" db="EMBL/GenBank/DDBJ databases">
        <authorList>
            <person name="de Groot N.N."/>
        </authorList>
    </citation>
    <scope>NUCLEOTIDE SEQUENCE [LARGE SCALE GENOMIC DNA]</scope>
    <source>
        <strain evidence="2 3">CGMCC 4.5598</strain>
    </source>
</reference>
<evidence type="ECO:0000313" key="2">
    <source>
        <dbReference type="EMBL" id="SEU26131.1"/>
    </source>
</evidence>
<dbReference type="Gene3D" id="3.90.180.10">
    <property type="entry name" value="Medium-chain alcohol dehydrogenases, catalytic domain"/>
    <property type="match status" value="1"/>
</dbReference>
<protein>
    <submittedName>
        <fullName evidence="2">NADPH:quinone reductase</fullName>
    </submittedName>
</protein>
<name>A0A1I0KNI3_9ACTN</name>
<keyword evidence="3" id="KW-1185">Reference proteome</keyword>
<dbReference type="OrthoDB" id="3727682at2"/>
<evidence type="ECO:0000259" key="1">
    <source>
        <dbReference type="SMART" id="SM00829"/>
    </source>
</evidence>
<dbReference type="InterPro" id="IPR002364">
    <property type="entry name" value="Quin_OxRdtase/zeta-crystal_CS"/>
</dbReference>
<dbReference type="InterPro" id="IPR052733">
    <property type="entry name" value="Chloroplast_QOR"/>
</dbReference>
<proteinExistence type="predicted"/>
<dbReference type="PANTHER" id="PTHR44013:SF1">
    <property type="entry name" value="ZINC-TYPE ALCOHOL DEHYDROGENASE-LIKE PROTEIN C16A3.02C"/>
    <property type="match status" value="1"/>
</dbReference>
<dbReference type="SUPFAM" id="SSF50129">
    <property type="entry name" value="GroES-like"/>
    <property type="match status" value="1"/>
</dbReference>
<organism evidence="2 3">
    <name type="scientific">Nonomuraea wenchangensis</name>
    <dbReference type="NCBI Taxonomy" id="568860"/>
    <lineage>
        <taxon>Bacteria</taxon>
        <taxon>Bacillati</taxon>
        <taxon>Actinomycetota</taxon>
        <taxon>Actinomycetes</taxon>
        <taxon>Streptosporangiales</taxon>
        <taxon>Streptosporangiaceae</taxon>
        <taxon>Nonomuraea</taxon>
    </lineage>
</organism>
<dbReference type="PANTHER" id="PTHR44013">
    <property type="entry name" value="ZINC-TYPE ALCOHOL DEHYDROGENASE-LIKE PROTEIN C16A3.02C"/>
    <property type="match status" value="1"/>
</dbReference>
<dbReference type="GO" id="GO:0016491">
    <property type="term" value="F:oxidoreductase activity"/>
    <property type="evidence" value="ECO:0007669"/>
    <property type="project" value="InterPro"/>
</dbReference>
<dbReference type="Pfam" id="PF13602">
    <property type="entry name" value="ADH_zinc_N_2"/>
    <property type="match status" value="1"/>
</dbReference>
<dbReference type="CDD" id="cd08267">
    <property type="entry name" value="MDR1"/>
    <property type="match status" value="1"/>
</dbReference>
<dbReference type="InterPro" id="IPR013154">
    <property type="entry name" value="ADH-like_N"/>
</dbReference>
<accession>A0A1I0KNI3</accession>
<dbReference type="SMART" id="SM00829">
    <property type="entry name" value="PKS_ER"/>
    <property type="match status" value="1"/>
</dbReference>
<evidence type="ECO:0000313" key="3">
    <source>
        <dbReference type="Proteomes" id="UP000199361"/>
    </source>
</evidence>
<dbReference type="PROSITE" id="PS01162">
    <property type="entry name" value="QOR_ZETA_CRYSTAL"/>
    <property type="match status" value="1"/>
</dbReference>
<dbReference type="RefSeq" id="WP_091086167.1">
    <property type="nucleotide sequence ID" value="NZ_FOHX01000008.1"/>
</dbReference>
<dbReference type="GO" id="GO:0008270">
    <property type="term" value="F:zinc ion binding"/>
    <property type="evidence" value="ECO:0007669"/>
    <property type="project" value="InterPro"/>
</dbReference>
<dbReference type="InterPro" id="IPR020843">
    <property type="entry name" value="ER"/>
</dbReference>
<dbReference type="Pfam" id="PF08240">
    <property type="entry name" value="ADH_N"/>
    <property type="match status" value="1"/>
</dbReference>
<sequence length="330" mass="35034">MKAFVLDSYGSPDALKLTELPRPVPGPGEVLVRVRATSVQPFDWHLMRGEPRLARLMPGGPGLFRPSLPILGADVAGVVEETGPGVTEVEPGDEVYAMSGGGGFGEYAAVKVADLAPKPRTLSFEEAAAVPMAAQTALLALRDDGDLEDGQRVLVNGASGGVGTFAVQLARAFGGKVTGVCSPANLDLVRSLGAEEVVDYTKEDVLGLGRRFDLVVDIAGSHPGRAYRRLIRPKGRHVQVGGRGSRWLQPMGRMFGTMAAAPFLPHRVAITNGPWKETRRNLITLGGLIDAGELRPVIDRAYTFGEIPAAVRYQEEGHARGKVVVTVAES</sequence>
<dbReference type="Proteomes" id="UP000199361">
    <property type="component" value="Unassembled WGS sequence"/>
</dbReference>
<dbReference type="Gene3D" id="3.40.50.720">
    <property type="entry name" value="NAD(P)-binding Rossmann-like Domain"/>
    <property type="match status" value="1"/>
</dbReference>
<dbReference type="STRING" id="568860.SAMN05421811_108374"/>
<dbReference type="EMBL" id="FOHX01000008">
    <property type="protein sequence ID" value="SEU26131.1"/>
    <property type="molecule type" value="Genomic_DNA"/>
</dbReference>
<gene>
    <name evidence="2" type="ORF">SAMN05421811_108374</name>
</gene>